<keyword evidence="4" id="KW-0699">rRNA-binding</keyword>
<comment type="similarity">
    <text evidence="1 4">Belongs to the bacterial ribosomal protein bS6 family.</text>
</comment>
<dbReference type="NCBIfam" id="TIGR00166">
    <property type="entry name" value="S6"/>
    <property type="match status" value="1"/>
</dbReference>
<reference evidence="6" key="1">
    <citation type="submission" date="2022-08" db="EMBL/GenBank/DDBJ databases">
        <title>Complete genome of Mycoplasma iguanae type strain 2327.</title>
        <authorList>
            <person name="Spergser J."/>
        </authorList>
    </citation>
    <scope>NUCLEOTIDE SEQUENCE</scope>
    <source>
        <strain evidence="6">2327</strain>
    </source>
</reference>
<dbReference type="RefSeq" id="WP_258210924.1">
    <property type="nucleotide sequence ID" value="NZ_CP102734.1"/>
</dbReference>
<dbReference type="GO" id="GO:0005840">
    <property type="term" value="C:ribosome"/>
    <property type="evidence" value="ECO:0007669"/>
    <property type="project" value="UniProtKB-KW"/>
</dbReference>
<dbReference type="InterPro" id="IPR000529">
    <property type="entry name" value="Ribosomal_bS6"/>
</dbReference>
<evidence type="ECO:0000256" key="3">
    <source>
        <dbReference type="ARBA" id="ARBA00035294"/>
    </source>
</evidence>
<feature type="compositionally biased region" description="Basic and acidic residues" evidence="5">
    <location>
        <begin position="136"/>
        <end position="147"/>
    </location>
</feature>
<dbReference type="SUPFAM" id="SSF54995">
    <property type="entry name" value="Ribosomal protein S6"/>
    <property type="match status" value="1"/>
</dbReference>
<evidence type="ECO:0000256" key="5">
    <source>
        <dbReference type="SAM" id="MobiDB-lite"/>
    </source>
</evidence>
<keyword evidence="4" id="KW-0694">RNA-binding</keyword>
<dbReference type="Gene3D" id="3.30.70.60">
    <property type="match status" value="1"/>
</dbReference>
<dbReference type="InterPro" id="IPR020814">
    <property type="entry name" value="Ribosomal_S6_plastid/chlpt"/>
</dbReference>
<dbReference type="Pfam" id="PF01250">
    <property type="entry name" value="Ribosomal_S6"/>
    <property type="match status" value="1"/>
</dbReference>
<evidence type="ECO:0000256" key="4">
    <source>
        <dbReference type="HAMAP-Rule" id="MF_00360"/>
    </source>
</evidence>
<name>A0ABY5RAV9_9MOLU</name>
<dbReference type="EMBL" id="CP102734">
    <property type="protein sequence ID" value="UVD81750.1"/>
    <property type="molecule type" value="Genomic_DNA"/>
</dbReference>
<comment type="function">
    <text evidence="2 4">Binds together with bS18 to 16S ribosomal RNA.</text>
</comment>
<dbReference type="InterPro" id="IPR035980">
    <property type="entry name" value="Ribosomal_bS6_sf"/>
</dbReference>
<dbReference type="HAMAP" id="MF_00360">
    <property type="entry name" value="Ribosomal_bS6"/>
    <property type="match status" value="1"/>
</dbReference>
<evidence type="ECO:0000256" key="2">
    <source>
        <dbReference type="ARBA" id="ARBA00035104"/>
    </source>
</evidence>
<dbReference type="InterPro" id="IPR014717">
    <property type="entry name" value="Transl_elong_EF1B/ribsomal_bS6"/>
</dbReference>
<evidence type="ECO:0000256" key="1">
    <source>
        <dbReference type="ARBA" id="ARBA00009512"/>
    </source>
</evidence>
<keyword evidence="4" id="KW-0687">Ribonucleoprotein</keyword>
<keyword evidence="7" id="KW-1185">Reference proteome</keyword>
<accession>A0ABY5RAV9</accession>
<protein>
    <recommendedName>
        <fullName evidence="3 4">Small ribosomal subunit protein bS6</fullName>
    </recommendedName>
</protein>
<keyword evidence="4 6" id="KW-0689">Ribosomal protein</keyword>
<dbReference type="Proteomes" id="UP001059252">
    <property type="component" value="Chromosome"/>
</dbReference>
<gene>
    <name evidence="4 6" type="primary">rpsF</name>
    <name evidence="6" type="ORF">NV226_00295</name>
</gene>
<sequence>MAKYEIMAILAPGEDVSTVSKVASDVFGQESLKSVEKLERTELAYPINKSKTAVYVLMVLEADEQKISEFVRLTNISKTIWRVLVINLDSEKGLNRKTTVKKIKPRPAFVKKTFNSTGRRFPNQDGTRAPFQRNTEGFKKPESKSTN</sequence>
<evidence type="ECO:0000313" key="6">
    <source>
        <dbReference type="EMBL" id="UVD81750.1"/>
    </source>
</evidence>
<evidence type="ECO:0000313" key="7">
    <source>
        <dbReference type="Proteomes" id="UP001059252"/>
    </source>
</evidence>
<organism evidence="6 7">
    <name type="scientific">Mycoplasma iguanae</name>
    <dbReference type="NCBI Taxonomy" id="292461"/>
    <lineage>
        <taxon>Bacteria</taxon>
        <taxon>Bacillati</taxon>
        <taxon>Mycoplasmatota</taxon>
        <taxon>Mollicutes</taxon>
        <taxon>Mycoplasmataceae</taxon>
        <taxon>Mycoplasma</taxon>
    </lineage>
</organism>
<dbReference type="CDD" id="cd00473">
    <property type="entry name" value="bS6"/>
    <property type="match status" value="1"/>
</dbReference>
<feature type="region of interest" description="Disordered" evidence="5">
    <location>
        <begin position="114"/>
        <end position="147"/>
    </location>
</feature>
<proteinExistence type="inferred from homology"/>